<evidence type="ECO:0000313" key="1">
    <source>
        <dbReference type="EMBL" id="KAL2067958.1"/>
    </source>
</evidence>
<comment type="caution">
    <text evidence="1">The sequence shown here is derived from an EMBL/GenBank/DDBJ whole genome shotgun (WGS) entry which is preliminary data.</text>
</comment>
<sequence>MFREVAAKCSRMAVLWCSIGGGFELSSRSRKLRLFCSLFVLGCIFEVVILCWRGGDSWKWSRCAAQRSAAQSFRPRLPSFKANFDIFADTTLIRLLTFPQYFPILHEAIHVNRVRYLRSIDEALTPANLHLQLPQLPYILHQDPALSFLTNR</sequence>
<name>A0ABR4CFR7_9HELO</name>
<protein>
    <submittedName>
        <fullName evidence="1">Uncharacterized protein</fullName>
    </submittedName>
</protein>
<dbReference type="EMBL" id="JAZHXI010000009">
    <property type="protein sequence ID" value="KAL2067958.1"/>
    <property type="molecule type" value="Genomic_DNA"/>
</dbReference>
<organism evidence="1 2">
    <name type="scientific">Oculimacula yallundae</name>
    <dbReference type="NCBI Taxonomy" id="86028"/>
    <lineage>
        <taxon>Eukaryota</taxon>
        <taxon>Fungi</taxon>
        <taxon>Dikarya</taxon>
        <taxon>Ascomycota</taxon>
        <taxon>Pezizomycotina</taxon>
        <taxon>Leotiomycetes</taxon>
        <taxon>Helotiales</taxon>
        <taxon>Ploettnerulaceae</taxon>
        <taxon>Oculimacula</taxon>
    </lineage>
</organism>
<gene>
    <name evidence="1" type="ORF">VTL71DRAFT_16056</name>
</gene>
<accession>A0ABR4CFR7</accession>
<reference evidence="1 2" key="1">
    <citation type="journal article" date="2024" name="Commun. Biol.">
        <title>Comparative genomic analysis of thermophilic fungi reveals convergent evolutionary adaptations and gene losses.</title>
        <authorList>
            <person name="Steindorff A.S."/>
            <person name="Aguilar-Pontes M.V."/>
            <person name="Robinson A.J."/>
            <person name="Andreopoulos B."/>
            <person name="LaButti K."/>
            <person name="Kuo A."/>
            <person name="Mondo S."/>
            <person name="Riley R."/>
            <person name="Otillar R."/>
            <person name="Haridas S."/>
            <person name="Lipzen A."/>
            <person name="Grimwood J."/>
            <person name="Schmutz J."/>
            <person name="Clum A."/>
            <person name="Reid I.D."/>
            <person name="Moisan M.C."/>
            <person name="Butler G."/>
            <person name="Nguyen T.T.M."/>
            <person name="Dewar K."/>
            <person name="Conant G."/>
            <person name="Drula E."/>
            <person name="Henrissat B."/>
            <person name="Hansel C."/>
            <person name="Singer S."/>
            <person name="Hutchinson M.I."/>
            <person name="de Vries R.P."/>
            <person name="Natvig D.O."/>
            <person name="Powell A.J."/>
            <person name="Tsang A."/>
            <person name="Grigoriev I.V."/>
        </authorList>
    </citation>
    <scope>NUCLEOTIDE SEQUENCE [LARGE SCALE GENOMIC DNA]</scope>
    <source>
        <strain evidence="1 2">CBS 494.80</strain>
    </source>
</reference>
<evidence type="ECO:0000313" key="2">
    <source>
        <dbReference type="Proteomes" id="UP001595075"/>
    </source>
</evidence>
<dbReference type="Proteomes" id="UP001595075">
    <property type="component" value="Unassembled WGS sequence"/>
</dbReference>
<keyword evidence="2" id="KW-1185">Reference proteome</keyword>
<proteinExistence type="predicted"/>